<dbReference type="InterPro" id="IPR050079">
    <property type="entry name" value="DEAD_box_RNA_helicase"/>
</dbReference>
<dbReference type="AlphaFoldDB" id="A0A6M4IUA5"/>
<dbReference type="Pfam" id="PF03880">
    <property type="entry name" value="DbpA"/>
    <property type="match status" value="1"/>
</dbReference>
<dbReference type="Proteomes" id="UP000500938">
    <property type="component" value="Chromosome"/>
</dbReference>
<evidence type="ECO:0000259" key="16">
    <source>
        <dbReference type="PROSITE" id="PS51195"/>
    </source>
</evidence>
<comment type="similarity">
    <text evidence="8 12">Belongs to the DEAD box helicase family.</text>
</comment>
<comment type="catalytic activity">
    <reaction evidence="9">
        <text>ATP + H2O = ADP + phosphate + H(+)</text>
        <dbReference type="Rhea" id="RHEA:13065"/>
        <dbReference type="ChEBI" id="CHEBI:15377"/>
        <dbReference type="ChEBI" id="CHEBI:15378"/>
        <dbReference type="ChEBI" id="CHEBI:30616"/>
        <dbReference type="ChEBI" id="CHEBI:43474"/>
        <dbReference type="ChEBI" id="CHEBI:456216"/>
        <dbReference type="EC" id="3.6.4.13"/>
    </reaction>
</comment>
<evidence type="ECO:0000313" key="17">
    <source>
        <dbReference type="EMBL" id="QJR37066.1"/>
    </source>
</evidence>
<evidence type="ECO:0000256" key="7">
    <source>
        <dbReference type="ARBA" id="ARBA00023016"/>
    </source>
</evidence>
<evidence type="ECO:0000256" key="11">
    <source>
        <dbReference type="PROSITE-ProRule" id="PRU00552"/>
    </source>
</evidence>
<dbReference type="GO" id="GO:0003676">
    <property type="term" value="F:nucleic acid binding"/>
    <property type="evidence" value="ECO:0007669"/>
    <property type="project" value="InterPro"/>
</dbReference>
<dbReference type="Pfam" id="PF00270">
    <property type="entry name" value="DEAD"/>
    <property type="match status" value="1"/>
</dbReference>
<dbReference type="InterPro" id="IPR014014">
    <property type="entry name" value="RNA_helicase_DEAD_Q_motif"/>
</dbReference>
<evidence type="ECO:0000256" key="6">
    <source>
        <dbReference type="ARBA" id="ARBA00022840"/>
    </source>
</evidence>
<keyword evidence="6 12" id="KW-0067">ATP-binding</keyword>
<dbReference type="SUPFAM" id="SSF52540">
    <property type="entry name" value="P-loop containing nucleoside triphosphate hydrolases"/>
    <property type="match status" value="1"/>
</dbReference>
<dbReference type="CDD" id="cd00268">
    <property type="entry name" value="DEADc"/>
    <property type="match status" value="1"/>
</dbReference>
<dbReference type="InterPro" id="IPR014001">
    <property type="entry name" value="Helicase_ATP-bd"/>
</dbReference>
<protein>
    <recommendedName>
        <fullName evidence="10">DEAD-box ATP-dependent RNA helicase RhpA</fullName>
        <ecNumber evidence="1">3.6.4.13</ecNumber>
    </recommendedName>
</protein>
<keyword evidence="5 12" id="KW-0347">Helicase</keyword>
<dbReference type="EC" id="3.6.4.13" evidence="1"/>
<dbReference type="PROSITE" id="PS51195">
    <property type="entry name" value="Q_MOTIF"/>
    <property type="match status" value="1"/>
</dbReference>
<dbReference type="PANTHER" id="PTHR47959">
    <property type="entry name" value="ATP-DEPENDENT RNA HELICASE RHLE-RELATED"/>
    <property type="match status" value="1"/>
</dbReference>
<evidence type="ECO:0000259" key="14">
    <source>
        <dbReference type="PROSITE" id="PS51192"/>
    </source>
</evidence>
<dbReference type="KEGG" id="ggr:HKW67_16850"/>
<gene>
    <name evidence="17" type="ORF">HKW67_16850</name>
</gene>
<evidence type="ECO:0000256" key="4">
    <source>
        <dbReference type="ARBA" id="ARBA00022801"/>
    </source>
</evidence>
<dbReference type="InterPro" id="IPR001650">
    <property type="entry name" value="Helicase_C-like"/>
</dbReference>
<feature type="domain" description="Helicase C-terminal" evidence="15">
    <location>
        <begin position="255"/>
        <end position="400"/>
    </location>
</feature>
<feature type="domain" description="Helicase ATP-binding" evidence="14">
    <location>
        <begin position="52"/>
        <end position="225"/>
    </location>
</feature>
<evidence type="ECO:0000256" key="3">
    <source>
        <dbReference type="ARBA" id="ARBA00022741"/>
    </source>
</evidence>
<evidence type="ECO:0000259" key="15">
    <source>
        <dbReference type="PROSITE" id="PS51194"/>
    </source>
</evidence>
<dbReference type="InterPro" id="IPR000629">
    <property type="entry name" value="RNA-helicase_DEAD-box_CS"/>
</dbReference>
<evidence type="ECO:0000256" key="9">
    <source>
        <dbReference type="ARBA" id="ARBA00047984"/>
    </source>
</evidence>
<dbReference type="PROSITE" id="PS51192">
    <property type="entry name" value="HELICASE_ATP_BIND_1"/>
    <property type="match status" value="1"/>
</dbReference>
<organism evidence="17 18">
    <name type="scientific">Gemmatimonas groenlandica</name>
    <dbReference type="NCBI Taxonomy" id="2732249"/>
    <lineage>
        <taxon>Bacteria</taxon>
        <taxon>Pseudomonadati</taxon>
        <taxon>Gemmatimonadota</taxon>
        <taxon>Gemmatimonadia</taxon>
        <taxon>Gemmatimonadales</taxon>
        <taxon>Gemmatimonadaceae</taxon>
        <taxon>Gemmatimonas</taxon>
    </lineage>
</organism>
<feature type="short sequence motif" description="Q motif" evidence="11">
    <location>
        <begin position="21"/>
        <end position="49"/>
    </location>
</feature>
<keyword evidence="18" id="KW-1185">Reference proteome</keyword>
<dbReference type="CDD" id="cd18787">
    <property type="entry name" value="SF2_C_DEAD"/>
    <property type="match status" value="1"/>
</dbReference>
<dbReference type="InterPro" id="IPR027417">
    <property type="entry name" value="P-loop_NTPase"/>
</dbReference>
<dbReference type="GO" id="GO:0009266">
    <property type="term" value="P:response to temperature stimulus"/>
    <property type="evidence" value="ECO:0007669"/>
    <property type="project" value="UniProtKB-ARBA"/>
</dbReference>
<evidence type="ECO:0000256" key="2">
    <source>
        <dbReference type="ARBA" id="ARBA00022490"/>
    </source>
</evidence>
<evidence type="ECO:0000256" key="1">
    <source>
        <dbReference type="ARBA" id="ARBA00012552"/>
    </source>
</evidence>
<dbReference type="GO" id="GO:0005829">
    <property type="term" value="C:cytosol"/>
    <property type="evidence" value="ECO:0007669"/>
    <property type="project" value="TreeGrafter"/>
</dbReference>
<evidence type="ECO:0000256" key="10">
    <source>
        <dbReference type="ARBA" id="ARBA00074363"/>
    </source>
</evidence>
<dbReference type="PROSITE" id="PS51194">
    <property type="entry name" value="HELICASE_CTER"/>
    <property type="match status" value="1"/>
</dbReference>
<dbReference type="FunFam" id="3.40.50.300:FF:000108">
    <property type="entry name" value="ATP-dependent RNA helicase RhlE"/>
    <property type="match status" value="1"/>
</dbReference>
<keyword evidence="7" id="KW-0346">Stress response</keyword>
<dbReference type="InterPro" id="IPR057325">
    <property type="entry name" value="DeaD_dimer"/>
</dbReference>
<dbReference type="Pfam" id="PF25399">
    <property type="entry name" value="DeaD_dimer"/>
    <property type="match status" value="1"/>
</dbReference>
<dbReference type="GO" id="GO:0005524">
    <property type="term" value="F:ATP binding"/>
    <property type="evidence" value="ECO:0007669"/>
    <property type="project" value="UniProtKB-KW"/>
</dbReference>
<dbReference type="SMART" id="SM00490">
    <property type="entry name" value="HELICc"/>
    <property type="match status" value="1"/>
</dbReference>
<dbReference type="Gene3D" id="3.30.70.330">
    <property type="match status" value="1"/>
</dbReference>
<dbReference type="GO" id="GO:0016787">
    <property type="term" value="F:hydrolase activity"/>
    <property type="evidence" value="ECO:0007669"/>
    <property type="project" value="UniProtKB-KW"/>
</dbReference>
<evidence type="ECO:0000313" key="18">
    <source>
        <dbReference type="Proteomes" id="UP000500938"/>
    </source>
</evidence>
<accession>A0A6M4IUA5</accession>
<dbReference type="Gene3D" id="3.40.50.300">
    <property type="entry name" value="P-loop containing nucleotide triphosphate hydrolases"/>
    <property type="match status" value="2"/>
</dbReference>
<evidence type="ECO:0000256" key="5">
    <source>
        <dbReference type="ARBA" id="ARBA00022806"/>
    </source>
</evidence>
<dbReference type="InterPro" id="IPR044742">
    <property type="entry name" value="DEAD/DEAH_RhlB"/>
</dbReference>
<keyword evidence="4 12" id="KW-0378">Hydrolase</keyword>
<dbReference type="GO" id="GO:0003724">
    <property type="term" value="F:RNA helicase activity"/>
    <property type="evidence" value="ECO:0007669"/>
    <property type="project" value="UniProtKB-EC"/>
</dbReference>
<reference evidence="17 18" key="1">
    <citation type="submission" date="2020-05" db="EMBL/GenBank/DDBJ databases">
        <title>Complete genome sequence of Gemmatimonas greenlandica TET16.</title>
        <authorList>
            <person name="Zeng Y."/>
        </authorList>
    </citation>
    <scope>NUCLEOTIDE SEQUENCE [LARGE SCALE GENOMIC DNA]</scope>
    <source>
        <strain evidence="17 18">TET16</strain>
    </source>
</reference>
<evidence type="ECO:0000256" key="8">
    <source>
        <dbReference type="ARBA" id="ARBA00038437"/>
    </source>
</evidence>
<dbReference type="Pfam" id="PF00271">
    <property type="entry name" value="Helicase_C"/>
    <property type="match status" value="1"/>
</dbReference>
<dbReference type="EMBL" id="CP053085">
    <property type="protein sequence ID" value="QJR37066.1"/>
    <property type="molecule type" value="Genomic_DNA"/>
</dbReference>
<dbReference type="CDD" id="cd12252">
    <property type="entry name" value="RRM_DbpA"/>
    <property type="match status" value="1"/>
</dbReference>
<evidence type="ECO:0000256" key="13">
    <source>
        <dbReference type="SAM" id="MobiDB-lite"/>
    </source>
</evidence>
<dbReference type="PANTHER" id="PTHR47959:SF13">
    <property type="entry name" value="ATP-DEPENDENT RNA HELICASE RHLE"/>
    <property type="match status" value="1"/>
</dbReference>
<feature type="region of interest" description="Disordered" evidence="13">
    <location>
        <begin position="450"/>
        <end position="508"/>
    </location>
</feature>
<dbReference type="InterPro" id="IPR005580">
    <property type="entry name" value="DbpA/CsdA_RNA-bd_dom"/>
</dbReference>
<keyword evidence="3 12" id="KW-0547">Nucleotide-binding</keyword>
<dbReference type="PROSITE" id="PS00039">
    <property type="entry name" value="DEAD_ATP_HELICASE"/>
    <property type="match status" value="1"/>
</dbReference>
<dbReference type="InterPro" id="IPR011545">
    <property type="entry name" value="DEAD/DEAH_box_helicase_dom"/>
</dbReference>
<dbReference type="GO" id="GO:0042255">
    <property type="term" value="P:ribosome assembly"/>
    <property type="evidence" value="ECO:0007669"/>
    <property type="project" value="UniProtKB-ARBA"/>
</dbReference>
<dbReference type="RefSeq" id="WP_171226499.1">
    <property type="nucleotide sequence ID" value="NZ_CP053085.1"/>
</dbReference>
<dbReference type="SMART" id="SM00487">
    <property type="entry name" value="DEXDc"/>
    <property type="match status" value="1"/>
</dbReference>
<name>A0A6M4IUA5_9BACT</name>
<dbReference type="InterPro" id="IPR012677">
    <property type="entry name" value="Nucleotide-bd_a/b_plait_sf"/>
</dbReference>
<feature type="domain" description="DEAD-box RNA helicase Q" evidence="16">
    <location>
        <begin position="21"/>
        <end position="49"/>
    </location>
</feature>
<sequence>MKQPDERDVAARNSERDVSETGFAALGLDPRIASALAALGYEEPTPVQRAAIPPLLEGRDVLAQAATGTGKTAAFALPLLSRVNTSAKGAERTSALILVPTRELAMQVAEAVHRYGKPMGVSALAVYGGSSMEMQVRALKRGVDVVIATPGRALDHIRRHTLQMTSLKTVVLDEADEMLDMGFAEDLEAILEATPKSRQTALFSATLPPRIASIAKRQLRDPVLVTIDREVVPDGEAARVRQVAYIVPRAHKMTALARVLDIEQPTSAIVFCRTRTEVDELSETLMARGLRADALHGGLSQDQRDRVMTKFRTKKTDLLIATDVAARGLDVKHVSHVVNFDVPADAESYVHRIGRTGRAGREGVAITLAEPREHRLLRNIERMTSQRIEIAQVPTVDDLRAHRLELVRTTLRETIMEGGLDKFRGIVESLAGEFDVMDIAAAAVKLFDSNDETDEPDIPAVQPRTDDRGSRDNSRGREGARDSAREGGRPSRGGEEEAPRGAKAAKRSKPEWSVARLWVGAGRKLKMRPGDLVGAIANEVGIDASVIGAIQIADGYSTVEVPEEIAEDIITALRNTTIKGKKVLVRRDRMR</sequence>
<keyword evidence="2" id="KW-0963">Cytoplasm</keyword>
<feature type="compositionally biased region" description="Basic and acidic residues" evidence="13">
    <location>
        <begin position="464"/>
        <end position="500"/>
    </location>
</feature>
<evidence type="ECO:0000256" key="12">
    <source>
        <dbReference type="RuleBase" id="RU000492"/>
    </source>
</evidence>
<proteinExistence type="inferred from homology"/>